<gene>
    <name evidence="3" type="ORF">TNIN_321532</name>
</gene>
<dbReference type="EMBL" id="BMAV01019117">
    <property type="protein sequence ID" value="GFY71846.1"/>
    <property type="molecule type" value="Genomic_DNA"/>
</dbReference>
<sequence>MAGKKNMAILTRDGVVGFVVEHSASEGITVLRFCEEFLQSLTSKKGYAFLSKKVMRGERGERRAHHLPPAHRPPLGCGRRGQLRPPRIQQENEQVRILIQCDFSVQGLAK</sequence>
<accession>A0A8X6YFB0</accession>
<proteinExistence type="predicted"/>
<dbReference type="Pfam" id="PF00755">
    <property type="entry name" value="Carn_acyltransf"/>
    <property type="match status" value="1"/>
</dbReference>
<dbReference type="SUPFAM" id="SSF52777">
    <property type="entry name" value="CoA-dependent acyltransferases"/>
    <property type="match status" value="1"/>
</dbReference>
<evidence type="ECO:0000259" key="2">
    <source>
        <dbReference type="Pfam" id="PF00755"/>
    </source>
</evidence>
<dbReference type="InterPro" id="IPR039551">
    <property type="entry name" value="Cho/carn_acyl_trans"/>
</dbReference>
<feature type="region of interest" description="Disordered" evidence="1">
    <location>
        <begin position="59"/>
        <end position="86"/>
    </location>
</feature>
<feature type="domain" description="Choline/carnitine acyltransferase" evidence="2">
    <location>
        <begin position="7"/>
        <end position="46"/>
    </location>
</feature>
<reference evidence="3" key="1">
    <citation type="submission" date="2020-08" db="EMBL/GenBank/DDBJ databases">
        <title>Multicomponent nature underlies the extraordinary mechanical properties of spider dragline silk.</title>
        <authorList>
            <person name="Kono N."/>
            <person name="Nakamura H."/>
            <person name="Mori M."/>
            <person name="Yoshida Y."/>
            <person name="Ohtoshi R."/>
            <person name="Malay A.D."/>
            <person name="Moran D.A.P."/>
            <person name="Tomita M."/>
            <person name="Numata K."/>
            <person name="Arakawa K."/>
        </authorList>
    </citation>
    <scope>NUCLEOTIDE SEQUENCE</scope>
</reference>
<dbReference type="InterPro" id="IPR042231">
    <property type="entry name" value="Cho/carn_acyl_trans_2"/>
</dbReference>
<dbReference type="AlphaFoldDB" id="A0A8X6YFB0"/>
<organism evidence="3 4">
    <name type="scientific">Trichonephila inaurata madagascariensis</name>
    <dbReference type="NCBI Taxonomy" id="2747483"/>
    <lineage>
        <taxon>Eukaryota</taxon>
        <taxon>Metazoa</taxon>
        <taxon>Ecdysozoa</taxon>
        <taxon>Arthropoda</taxon>
        <taxon>Chelicerata</taxon>
        <taxon>Arachnida</taxon>
        <taxon>Araneae</taxon>
        <taxon>Araneomorphae</taxon>
        <taxon>Entelegynae</taxon>
        <taxon>Araneoidea</taxon>
        <taxon>Nephilidae</taxon>
        <taxon>Trichonephila</taxon>
        <taxon>Trichonephila inaurata</taxon>
    </lineage>
</organism>
<comment type="caution">
    <text evidence="3">The sequence shown here is derived from an EMBL/GenBank/DDBJ whole genome shotgun (WGS) entry which is preliminary data.</text>
</comment>
<evidence type="ECO:0000313" key="4">
    <source>
        <dbReference type="Proteomes" id="UP000886998"/>
    </source>
</evidence>
<evidence type="ECO:0000313" key="3">
    <source>
        <dbReference type="EMBL" id="GFY71846.1"/>
    </source>
</evidence>
<evidence type="ECO:0000256" key="1">
    <source>
        <dbReference type="SAM" id="MobiDB-lite"/>
    </source>
</evidence>
<keyword evidence="4" id="KW-1185">Reference proteome</keyword>
<name>A0A8X6YFB0_9ARAC</name>
<dbReference type="Proteomes" id="UP000886998">
    <property type="component" value="Unassembled WGS sequence"/>
</dbReference>
<dbReference type="Gene3D" id="3.30.559.70">
    <property type="entry name" value="Choline/Carnitine o-acyltransferase, domain 2"/>
    <property type="match status" value="1"/>
</dbReference>
<protein>
    <recommendedName>
        <fullName evidence="2">Choline/carnitine acyltransferase domain-containing protein</fullName>
    </recommendedName>
</protein>